<dbReference type="EMBL" id="JADIKM010000001">
    <property type="protein sequence ID" value="MFK2902881.1"/>
    <property type="molecule type" value="Genomic_DNA"/>
</dbReference>
<dbReference type="InterPro" id="IPR010260">
    <property type="entry name" value="AlpA"/>
</dbReference>
<dbReference type="Proteomes" id="UP001620460">
    <property type="component" value="Unassembled WGS sequence"/>
</dbReference>
<dbReference type="PANTHER" id="PTHR36154">
    <property type="entry name" value="DNA-BINDING TRANSCRIPTIONAL ACTIVATOR ALPA"/>
    <property type="match status" value="1"/>
</dbReference>
<keyword evidence="2" id="KW-1185">Reference proteome</keyword>
<accession>A0ABW8JP40</accession>
<protein>
    <submittedName>
        <fullName evidence="1">AlpA family phage regulatory protein</fullName>
    </submittedName>
</protein>
<dbReference type="Pfam" id="PF05930">
    <property type="entry name" value="Phage_AlpA"/>
    <property type="match status" value="1"/>
</dbReference>
<gene>
    <name evidence="1" type="ORF">ISP17_02815</name>
</gene>
<sequence length="87" mass="10167">MEIRRLLLEVSSQLGRSEPKKALRLPDVKELTGESRSQIYARMNKKCAAYDCTWPLPFYIGKSPRWWRHEVVAWLEARATPTSTSHH</sequence>
<comment type="caution">
    <text evidence="1">The sequence shown here is derived from an EMBL/GenBank/DDBJ whole genome shotgun (WGS) entry which is preliminary data.</text>
</comment>
<name>A0ABW8JP40_9GAMM</name>
<dbReference type="InterPro" id="IPR052931">
    <property type="entry name" value="Prophage_regulatory_activator"/>
</dbReference>
<evidence type="ECO:0000313" key="1">
    <source>
        <dbReference type="EMBL" id="MFK2902881.1"/>
    </source>
</evidence>
<dbReference type="PANTHER" id="PTHR36154:SF1">
    <property type="entry name" value="DNA-BINDING TRANSCRIPTIONAL ACTIVATOR ALPA"/>
    <property type="match status" value="1"/>
</dbReference>
<dbReference type="Gene3D" id="1.10.238.160">
    <property type="match status" value="1"/>
</dbReference>
<organism evidence="1 2">
    <name type="scientific">Dyella ginsengisoli</name>
    <dbReference type="NCBI Taxonomy" id="363848"/>
    <lineage>
        <taxon>Bacteria</taxon>
        <taxon>Pseudomonadati</taxon>
        <taxon>Pseudomonadota</taxon>
        <taxon>Gammaproteobacteria</taxon>
        <taxon>Lysobacterales</taxon>
        <taxon>Rhodanobacteraceae</taxon>
        <taxon>Dyella</taxon>
    </lineage>
</organism>
<evidence type="ECO:0000313" key="2">
    <source>
        <dbReference type="Proteomes" id="UP001620460"/>
    </source>
</evidence>
<reference evidence="1 2" key="1">
    <citation type="submission" date="2020-10" db="EMBL/GenBank/DDBJ databases">
        <title>Phylogeny of dyella-like bacteria.</title>
        <authorList>
            <person name="Fu J."/>
        </authorList>
    </citation>
    <scope>NUCLEOTIDE SEQUENCE [LARGE SCALE GENOMIC DNA]</scope>
    <source>
        <strain evidence="1 2">Gsoil3046</strain>
    </source>
</reference>
<proteinExistence type="predicted"/>